<comment type="subcellular location">
    <subcellularLocation>
        <location evidence="1 12">Host nucleus</location>
    </subcellularLocation>
</comment>
<dbReference type="OrthoDB" id="15886at10239"/>
<dbReference type="Gene3D" id="2.170.200.10">
    <property type="entry name" value="Papillomavirus E2 early protein domain"/>
    <property type="match status" value="1"/>
</dbReference>
<proteinExistence type="inferred from homology"/>
<feature type="compositionally biased region" description="Polar residues" evidence="13">
    <location>
        <begin position="219"/>
        <end position="228"/>
    </location>
</feature>
<dbReference type="GO" id="GO:0006260">
    <property type="term" value="P:DNA replication"/>
    <property type="evidence" value="ECO:0007669"/>
    <property type="project" value="UniProtKB-KW"/>
</dbReference>
<feature type="compositionally biased region" description="Basic and acidic residues" evidence="13">
    <location>
        <begin position="439"/>
        <end position="449"/>
    </location>
</feature>
<dbReference type="InterPro" id="IPR012677">
    <property type="entry name" value="Nucleotide-bd_a/b_plait_sf"/>
</dbReference>
<dbReference type="SUPFAM" id="SSF54957">
    <property type="entry name" value="Viral DNA-binding domain"/>
    <property type="match status" value="1"/>
</dbReference>
<evidence type="ECO:0000256" key="9">
    <source>
        <dbReference type="ARBA" id="ARBA00023125"/>
    </source>
</evidence>
<reference evidence="16" key="1">
    <citation type="journal article" date="2017" name="J. Gen. Virol.">
        <title>Sus scrofa papillomavirus 2 - genetic characterization of a novel suid papillomavirus from wild boar in Germany.</title>
        <authorList>
            <person name="Link E.K."/>
            <person name="Hoferer M."/>
            <person name="Strobel B."/>
            <person name="Rigbers K."/>
            <person name="Langenmayer M.C."/>
            <person name="Sutter G."/>
            <person name="Fux R."/>
        </authorList>
    </citation>
    <scope>NUCLEOTIDE SEQUENCE [LARGE SCALE GENOMIC DNA]</scope>
    <source>
        <strain evidence="16">DE1018-16</strain>
    </source>
</reference>
<dbReference type="GO" id="GO:0006351">
    <property type="term" value="P:DNA-templated transcription"/>
    <property type="evidence" value="ECO:0007669"/>
    <property type="project" value="UniProtKB-UniRule"/>
</dbReference>
<comment type="similarity">
    <text evidence="12">Belongs to the papillomaviridae E2 protein family.</text>
</comment>
<comment type="similarity">
    <text evidence="2">Belongs to the papillomaviridae E8^E2C protein family.</text>
</comment>
<feature type="compositionally biased region" description="Basic and acidic residues" evidence="13">
    <location>
        <begin position="261"/>
        <end position="272"/>
    </location>
</feature>
<keyword evidence="9 12" id="KW-0238">DNA-binding</keyword>
<dbReference type="InterPro" id="IPR042503">
    <property type="entry name" value="Regulatory_protein_E2_N_1"/>
</dbReference>
<feature type="region of interest" description="Disordered" evidence="13">
    <location>
        <begin position="206"/>
        <end position="291"/>
    </location>
</feature>
<dbReference type="Gene3D" id="1.10.287.30">
    <property type="entry name" value="E2 (early) protein, N terminal domain, subdomain 1"/>
    <property type="match status" value="1"/>
</dbReference>
<feature type="compositionally biased region" description="Basic and acidic residues" evidence="13">
    <location>
        <begin position="356"/>
        <end position="377"/>
    </location>
</feature>
<feature type="domain" description="Papillomavirus E2 C-terminal" evidence="15">
    <location>
        <begin position="579"/>
        <end position="654"/>
    </location>
</feature>
<feature type="compositionally biased region" description="Polar residues" evidence="13">
    <location>
        <begin position="468"/>
        <end position="488"/>
    </location>
</feature>
<evidence type="ECO:0000256" key="8">
    <source>
        <dbReference type="ARBA" id="ARBA00023015"/>
    </source>
</evidence>
<keyword evidence="10 12" id="KW-0010">Activator</keyword>
<comment type="caution">
    <text evidence="12">Lacks conserved residue(s) required for the propagation of feature annotation.</text>
</comment>
<feature type="region of interest" description="Disordered" evidence="13">
    <location>
        <begin position="317"/>
        <end position="572"/>
    </location>
</feature>
<dbReference type="InterPro" id="IPR001866">
    <property type="entry name" value="PPV_E2_N"/>
</dbReference>
<evidence type="ECO:0000256" key="10">
    <source>
        <dbReference type="ARBA" id="ARBA00023159"/>
    </source>
</evidence>
<feature type="compositionally biased region" description="Basic and acidic residues" evidence="13">
    <location>
        <begin position="557"/>
        <end position="566"/>
    </location>
</feature>
<evidence type="ECO:0000256" key="7">
    <source>
        <dbReference type="ARBA" id="ARBA00022705"/>
    </source>
</evidence>
<dbReference type="SUPFAM" id="SSF51332">
    <property type="entry name" value="E2 regulatory, transactivation domain"/>
    <property type="match status" value="1"/>
</dbReference>
<keyword evidence="12" id="KW-1017">Isopeptide bond</keyword>
<dbReference type="GO" id="GO:0003700">
    <property type="term" value="F:DNA-binding transcription factor activity"/>
    <property type="evidence" value="ECO:0007669"/>
    <property type="project" value="UniProtKB-UniRule"/>
</dbReference>
<dbReference type="InterPro" id="IPR033668">
    <property type="entry name" value="Reg_prot_E2"/>
</dbReference>
<dbReference type="InterPro" id="IPR036050">
    <property type="entry name" value="Regulatory_protein_E2_N"/>
</dbReference>
<keyword evidence="6 12" id="KW-1048">Host nucleus</keyword>
<evidence type="ECO:0000256" key="11">
    <source>
        <dbReference type="ARBA" id="ARBA00023163"/>
    </source>
</evidence>
<feature type="cross-link" description="Glycyl lysine isopeptide (Lys-Gly) (interchain with G-Cter in SUMO)" evidence="12">
    <location>
        <position position="583"/>
    </location>
</feature>
<evidence type="ECO:0000256" key="4">
    <source>
        <dbReference type="ARBA" id="ARBA00022518"/>
    </source>
</evidence>
<name>A0A223FQV1_9PAPI</name>
<protein>
    <recommendedName>
        <fullName evidence="12">Regulatory protein E2</fullName>
    </recommendedName>
</protein>
<dbReference type="Pfam" id="PF00508">
    <property type="entry name" value="PPV_E2_N"/>
    <property type="match status" value="1"/>
</dbReference>
<dbReference type="GO" id="GO:0042025">
    <property type="term" value="C:host cell nucleus"/>
    <property type="evidence" value="ECO:0007669"/>
    <property type="project" value="UniProtKB-SubCell"/>
</dbReference>
<gene>
    <name evidence="12" type="primary">E2</name>
</gene>
<feature type="compositionally biased region" description="Low complexity" evidence="13">
    <location>
        <begin position="327"/>
        <end position="337"/>
    </location>
</feature>
<evidence type="ECO:0000256" key="5">
    <source>
        <dbReference type="ARBA" id="ARBA00022553"/>
    </source>
</evidence>
<evidence type="ECO:0000256" key="13">
    <source>
        <dbReference type="SAM" id="MobiDB-lite"/>
    </source>
</evidence>
<comment type="PTM">
    <text evidence="12">Sumoylation plays a regulatory role in E2 transcriptional activity.</text>
</comment>
<feature type="compositionally biased region" description="Low complexity" evidence="13">
    <location>
        <begin position="492"/>
        <end position="507"/>
    </location>
</feature>
<evidence type="ECO:0000256" key="6">
    <source>
        <dbReference type="ARBA" id="ARBA00022562"/>
    </source>
</evidence>
<dbReference type="Gene3D" id="3.30.70.330">
    <property type="match status" value="1"/>
</dbReference>
<comment type="PTM">
    <text evidence="12">Phosphorylated.</text>
</comment>
<dbReference type="GO" id="GO:0003677">
    <property type="term" value="F:DNA binding"/>
    <property type="evidence" value="ECO:0007669"/>
    <property type="project" value="UniProtKB-UniRule"/>
</dbReference>
<dbReference type="InterPro" id="IPR000427">
    <property type="entry name" value="Papillomavirus_E2_C"/>
</dbReference>
<dbReference type="InterPro" id="IPR035975">
    <property type="entry name" value="E2/EBNA1_C_sf"/>
</dbReference>
<evidence type="ECO:0000313" key="16">
    <source>
        <dbReference type="EMBL" id="AST11577.1"/>
    </source>
</evidence>
<dbReference type="InterPro" id="IPR042504">
    <property type="entry name" value="Regulatory_protein_E2_N_2"/>
</dbReference>
<accession>A0A223FQV1</accession>
<sequence length="657" mass="73314">MERICHRLNVVQEELLSLYETAQTSLQSQIRHWDLVRKEMIFFYAARQSGVDSIGFQKVPPLQVSQAKAKEAIEMQMILQSLGESDFAQEQWTLSDTSRELWLCPPQGCFKKHGSSVDVWYDENPENANRYVSWGSIYHLDGNERWRKTEGLCDHTGLYYVDESGYRRYYIKFSVDAKRYSATGQWEVKFKNQIFSPILPVTSTVPATQCGGPAPESCGRQTPEQQRIASPPGGHGVSPPASRCRGASPGTDRADTPPPKRPRDTRPTETSKGRRRRSIRPGLGPRTSIVATGPVWVPPIIRPPRFPGSGSPWAARWYAKFEERQRQQQQQQQQQQQAPIRFPGPADTGDSSGSRVSRDPGHSSRDPSDPGDTREPGDPCDPSEEGPATESDSGSDSDPNTRRESPPGPWDTRPTGPQPPRTPEEAAAAAAATVTPPGAKEKAYREGRGLRRQRPPTPPECYRRVPFTRQQSTKSRNTTLVSPKQTPVKQGPSSPLAASTPAAATRSRTTRRNRSRSPTNPVASQPVGIAGRTRRSRYPVEEESCGGDPGGTLQSLRDPDNQREQRPGQSLPVLGSPAVVLLKGGTNQLKCCRYRFRTRHQHLFLHCSSTWYWSDGNRIGRSRMFLTFRDPEQRDLFLQTVSIPRDVDIVTGTLFSL</sequence>
<dbReference type="HAMAP" id="MF_04001">
    <property type="entry name" value="PPV_E2"/>
    <property type="match status" value="1"/>
</dbReference>
<keyword evidence="4 12" id="KW-0244">Early protein</keyword>
<evidence type="ECO:0000256" key="2">
    <source>
        <dbReference type="ARBA" id="ARBA00007794"/>
    </source>
</evidence>
<keyword evidence="11 12" id="KW-0804">Transcription</keyword>
<dbReference type="Pfam" id="PF00511">
    <property type="entry name" value="PPV_E2_C"/>
    <property type="match status" value="1"/>
</dbReference>
<dbReference type="Proteomes" id="UP000217306">
    <property type="component" value="Segment"/>
</dbReference>
<feature type="region of interest" description="DNA-binding domain" evidence="12">
    <location>
        <begin position="576"/>
        <end position="657"/>
    </location>
</feature>
<feature type="domain" description="Papillomavirus E2 N-terminal" evidence="14">
    <location>
        <begin position="1"/>
        <end position="197"/>
    </location>
</feature>
<dbReference type="EMBL" id="KY817993">
    <property type="protein sequence ID" value="AST11577.1"/>
    <property type="molecule type" value="Genomic_DNA"/>
</dbReference>
<keyword evidence="8 12" id="KW-0805">Transcription regulation</keyword>
<dbReference type="GO" id="GO:0006275">
    <property type="term" value="P:regulation of DNA replication"/>
    <property type="evidence" value="ECO:0007669"/>
    <property type="project" value="UniProtKB-UniRule"/>
</dbReference>
<comment type="subunit">
    <text evidence="12">Binds DNA as homodimer. Interacts with protein E1; this interaction greatly increases E1 DNA-binding activity. Interacts with protein L1; this interaction enhances E2-dependent replication and transcription activation. Interacts with protein L2; this interaction inhibits E2 transcriptional activity but not DNA replication function E2. Interacts with protein E7; this interaction inhibits E7 oncogenic activity. Interacts with host TAF1; this interaction modulates E2-dependent transcriptional regulation. Interacts with host BRD4; this interaction mediates E2 transcriptional activation function. Additionally, the interaction with host BRD4 on mitotic chromosomes mediates tethering of the viral genome. Interacts with host TOPBP1; this interaction is required for optimal viral DNA replication.</text>
</comment>
<comment type="function">
    <text evidence="12">Plays a role in the initiation of viral DNA replication. A dimer of E2 interacts with a dimer of E1 in order to improve specificity of E1 DNA binding activity. Once the complex recognizes and binds DNA at specific sites, the E2 dimer is removed from DNA. E2 also regulates viral transcription through binding to the E2RE response element (5'-ACCNNNNNNGGT-3') present in multiple copies in the regulatory regions of the viral genome. Activates or represses transcription depending on E2RE's position with regards to proximal promoter elements including the TATA-box. Repression occurs by sterically hindering the assembly of the transcription initiation complex.</text>
</comment>
<evidence type="ECO:0000256" key="12">
    <source>
        <dbReference type="HAMAP-Rule" id="MF_04001"/>
    </source>
</evidence>
<evidence type="ECO:0000256" key="3">
    <source>
        <dbReference type="ARBA" id="ARBA00022491"/>
    </source>
</evidence>
<organism evidence="16">
    <name type="scientific">Sus scrofa papillomavirus 2</name>
    <dbReference type="NCBI Taxonomy" id="2025338"/>
    <lineage>
        <taxon>Viruses</taxon>
        <taxon>Monodnaviria</taxon>
        <taxon>Shotokuvirae</taxon>
        <taxon>Cossaviricota</taxon>
        <taxon>Papovaviricetes</taxon>
        <taxon>Zurhausenvirales</taxon>
        <taxon>Papillomaviridae</taxon>
    </lineage>
</organism>
<keyword evidence="12" id="KW-0832">Ubl conjugation</keyword>
<keyword evidence="5 12" id="KW-0597">Phosphoprotein</keyword>
<evidence type="ECO:0000256" key="1">
    <source>
        <dbReference type="ARBA" id="ARBA00004147"/>
    </source>
</evidence>
<evidence type="ECO:0000259" key="14">
    <source>
        <dbReference type="Pfam" id="PF00508"/>
    </source>
</evidence>
<evidence type="ECO:0000259" key="15">
    <source>
        <dbReference type="Pfam" id="PF00511"/>
    </source>
</evidence>
<dbReference type="GO" id="GO:0000166">
    <property type="term" value="F:nucleotide binding"/>
    <property type="evidence" value="ECO:0007669"/>
    <property type="project" value="UniProtKB-UniRule"/>
</dbReference>
<keyword evidence="3 12" id="KW-0678">Repressor</keyword>
<dbReference type="GO" id="GO:0039693">
    <property type="term" value="P:viral DNA genome replication"/>
    <property type="evidence" value="ECO:0007669"/>
    <property type="project" value="UniProtKB-UniRule"/>
</dbReference>
<keyword evidence="7 12" id="KW-0235">DNA replication</keyword>